<keyword evidence="3" id="KW-0804">Transcription</keyword>
<dbReference type="InterPro" id="IPR043502">
    <property type="entry name" value="DNA/RNA_pol_sf"/>
</dbReference>
<dbReference type="SUPFAM" id="SSF56672">
    <property type="entry name" value="DNA/RNA polymerases"/>
    <property type="match status" value="1"/>
</dbReference>
<evidence type="ECO:0000256" key="1">
    <source>
        <dbReference type="ARBA" id="ARBA00004026"/>
    </source>
</evidence>
<dbReference type="PANTHER" id="PTHR10102:SF0">
    <property type="entry name" value="DNA-DIRECTED RNA POLYMERASE, MITOCHONDRIAL"/>
    <property type="match status" value="1"/>
</dbReference>
<evidence type="ECO:0000259" key="2">
    <source>
        <dbReference type="Pfam" id="PF14700"/>
    </source>
</evidence>
<dbReference type="GO" id="GO:0003677">
    <property type="term" value="F:DNA binding"/>
    <property type="evidence" value="ECO:0007669"/>
    <property type="project" value="InterPro"/>
</dbReference>
<dbReference type="Proteomes" id="UP001454036">
    <property type="component" value="Unassembled WGS sequence"/>
</dbReference>
<dbReference type="Pfam" id="PF14700">
    <property type="entry name" value="RPOL_N"/>
    <property type="match status" value="1"/>
</dbReference>
<name>A0AAV3Q631_LITER</name>
<dbReference type="InterPro" id="IPR037159">
    <property type="entry name" value="RNA_POL_N_sf"/>
</dbReference>
<dbReference type="InterPro" id="IPR002092">
    <property type="entry name" value="DNA-dir_Rpol_phage-type"/>
</dbReference>
<protein>
    <submittedName>
        <fullName evidence="3">DNA-directed RNA polymerase</fullName>
    </submittedName>
</protein>
<dbReference type="GO" id="GO:0006390">
    <property type="term" value="P:mitochondrial transcription"/>
    <property type="evidence" value="ECO:0007669"/>
    <property type="project" value="TreeGrafter"/>
</dbReference>
<dbReference type="GO" id="GO:0034245">
    <property type="term" value="C:mitochondrial DNA-directed RNA polymerase complex"/>
    <property type="evidence" value="ECO:0007669"/>
    <property type="project" value="TreeGrafter"/>
</dbReference>
<feature type="domain" description="DNA-directed RNA polymerase N-terminal" evidence="2">
    <location>
        <begin position="24"/>
        <end position="106"/>
    </location>
</feature>
<dbReference type="GO" id="GO:0003899">
    <property type="term" value="F:DNA-directed RNA polymerase activity"/>
    <property type="evidence" value="ECO:0007669"/>
    <property type="project" value="InterPro"/>
</dbReference>
<evidence type="ECO:0000313" key="4">
    <source>
        <dbReference type="Proteomes" id="UP001454036"/>
    </source>
</evidence>
<dbReference type="PANTHER" id="PTHR10102">
    <property type="entry name" value="DNA-DIRECTED RNA POLYMERASE, MITOCHONDRIAL"/>
    <property type="match status" value="1"/>
</dbReference>
<sequence length="107" mass="11961">MKTMGLGKCNILKKRQIKIETLRICLYMKSLFLGWFEPLRDVIGAEQELCKEGKNRTTYAPFFDQLPADIMAVITMHKLMGLLMTGGGHGSARVLQAACSIGDKLQK</sequence>
<keyword evidence="3" id="KW-0240">DNA-directed RNA polymerase</keyword>
<proteinExistence type="predicted"/>
<dbReference type="InterPro" id="IPR029262">
    <property type="entry name" value="RPOL_N"/>
</dbReference>
<dbReference type="AlphaFoldDB" id="A0AAV3Q631"/>
<comment type="caution">
    <text evidence="3">The sequence shown here is derived from an EMBL/GenBank/DDBJ whole genome shotgun (WGS) entry which is preliminary data.</text>
</comment>
<evidence type="ECO:0000313" key="3">
    <source>
        <dbReference type="EMBL" id="GAA0158970.1"/>
    </source>
</evidence>
<gene>
    <name evidence="3" type="ORF">LIER_38763</name>
</gene>
<comment type="function">
    <text evidence="1">DNA-dependent RNA polymerase catalyzes the transcription of DNA into RNA using the four ribonucleoside triphosphates as substrates.</text>
</comment>
<keyword evidence="4" id="KW-1185">Reference proteome</keyword>
<organism evidence="3 4">
    <name type="scientific">Lithospermum erythrorhizon</name>
    <name type="common">Purple gromwell</name>
    <name type="synonym">Lithospermum officinale var. erythrorhizon</name>
    <dbReference type="NCBI Taxonomy" id="34254"/>
    <lineage>
        <taxon>Eukaryota</taxon>
        <taxon>Viridiplantae</taxon>
        <taxon>Streptophyta</taxon>
        <taxon>Embryophyta</taxon>
        <taxon>Tracheophyta</taxon>
        <taxon>Spermatophyta</taxon>
        <taxon>Magnoliopsida</taxon>
        <taxon>eudicotyledons</taxon>
        <taxon>Gunneridae</taxon>
        <taxon>Pentapetalae</taxon>
        <taxon>asterids</taxon>
        <taxon>lamiids</taxon>
        <taxon>Boraginales</taxon>
        <taxon>Boraginaceae</taxon>
        <taxon>Boraginoideae</taxon>
        <taxon>Lithospermeae</taxon>
        <taxon>Lithospermum</taxon>
    </lineage>
</organism>
<accession>A0AAV3Q631</accession>
<reference evidence="3 4" key="1">
    <citation type="submission" date="2024-01" db="EMBL/GenBank/DDBJ databases">
        <title>The complete chloroplast genome sequence of Lithospermum erythrorhizon: insights into the phylogenetic relationship among Boraginaceae species and the maternal lineages of purple gromwells.</title>
        <authorList>
            <person name="Okada T."/>
            <person name="Watanabe K."/>
        </authorList>
    </citation>
    <scope>NUCLEOTIDE SEQUENCE [LARGE SCALE GENOMIC DNA]</scope>
</reference>
<dbReference type="Gene3D" id="1.10.1320.10">
    <property type="entry name" value="DNA-directed RNA polymerase, N-terminal domain"/>
    <property type="match status" value="1"/>
</dbReference>
<dbReference type="EMBL" id="BAABME010019983">
    <property type="protein sequence ID" value="GAA0158970.1"/>
    <property type="molecule type" value="Genomic_DNA"/>
</dbReference>